<dbReference type="PIRSF" id="PIRSF000538">
    <property type="entry name" value="GlpK"/>
    <property type="match status" value="1"/>
</dbReference>
<dbReference type="Pfam" id="PF02782">
    <property type="entry name" value="FGGY_C"/>
    <property type="match status" value="1"/>
</dbReference>
<dbReference type="GO" id="GO:0005524">
    <property type="term" value="F:ATP binding"/>
    <property type="evidence" value="ECO:0007669"/>
    <property type="project" value="UniProtKB-KW"/>
</dbReference>
<dbReference type="EMBL" id="DWYY01000153">
    <property type="protein sequence ID" value="HJA94116.1"/>
    <property type="molecule type" value="Genomic_DNA"/>
</dbReference>
<evidence type="ECO:0000313" key="13">
    <source>
        <dbReference type="Proteomes" id="UP000886858"/>
    </source>
</evidence>
<dbReference type="InterPro" id="IPR018484">
    <property type="entry name" value="FGGY_N"/>
</dbReference>
<evidence type="ECO:0000256" key="2">
    <source>
        <dbReference type="ARBA" id="ARBA00022629"/>
    </source>
</evidence>
<dbReference type="Gene3D" id="3.30.420.40">
    <property type="match status" value="2"/>
</dbReference>
<evidence type="ECO:0000256" key="5">
    <source>
        <dbReference type="ARBA" id="ARBA00022777"/>
    </source>
</evidence>
<dbReference type="EC" id="2.7.1.17" evidence="9"/>
<gene>
    <name evidence="9 12" type="primary">xylB</name>
    <name evidence="12" type="ORF">H9717_13580</name>
</gene>
<keyword evidence="3 8" id="KW-0808">Transferase</keyword>
<feature type="domain" description="Carbohydrate kinase FGGY C-terminal" evidence="11">
    <location>
        <begin position="284"/>
        <end position="445"/>
    </location>
</feature>
<dbReference type="InterPro" id="IPR018483">
    <property type="entry name" value="Carb_kinase_FGGY_CS"/>
</dbReference>
<evidence type="ECO:0000256" key="9">
    <source>
        <dbReference type="RuleBase" id="RU364073"/>
    </source>
</evidence>
<dbReference type="PROSITE" id="PS00445">
    <property type="entry name" value="FGGY_KINASES_2"/>
    <property type="match status" value="1"/>
</dbReference>
<comment type="catalytic activity">
    <reaction evidence="9">
        <text>D-xylulose + ATP = D-xylulose 5-phosphate + ADP + H(+)</text>
        <dbReference type="Rhea" id="RHEA:10964"/>
        <dbReference type="ChEBI" id="CHEBI:15378"/>
        <dbReference type="ChEBI" id="CHEBI:17140"/>
        <dbReference type="ChEBI" id="CHEBI:30616"/>
        <dbReference type="ChEBI" id="CHEBI:57737"/>
        <dbReference type="ChEBI" id="CHEBI:456216"/>
        <dbReference type="EC" id="2.7.1.17"/>
    </reaction>
</comment>
<dbReference type="GO" id="GO:0005997">
    <property type="term" value="P:xylulose metabolic process"/>
    <property type="evidence" value="ECO:0007669"/>
    <property type="project" value="InterPro"/>
</dbReference>
<dbReference type="InterPro" id="IPR043129">
    <property type="entry name" value="ATPase_NBD"/>
</dbReference>
<keyword evidence="6 9" id="KW-0067">ATP-binding</keyword>
<protein>
    <recommendedName>
        <fullName evidence="9">Xylulose kinase</fullName>
        <shortName evidence="9">Xylulokinase</shortName>
        <ecNumber evidence="9">2.7.1.17</ecNumber>
    </recommendedName>
</protein>
<keyword evidence="2 9" id="KW-0859">Xylose metabolism</keyword>
<feature type="domain" description="Carbohydrate kinase FGGY N-terminal" evidence="10">
    <location>
        <begin position="3"/>
        <end position="242"/>
    </location>
</feature>
<dbReference type="NCBIfam" id="TIGR01312">
    <property type="entry name" value="XylB"/>
    <property type="match status" value="1"/>
</dbReference>
<comment type="caution">
    <text evidence="12">The sequence shown here is derived from an EMBL/GenBank/DDBJ whole genome shotgun (WGS) entry which is preliminary data.</text>
</comment>
<evidence type="ECO:0000259" key="10">
    <source>
        <dbReference type="Pfam" id="PF00370"/>
    </source>
</evidence>
<organism evidence="12 13">
    <name type="scientific">Candidatus Eisenbergiella merdipullorum</name>
    <dbReference type="NCBI Taxonomy" id="2838553"/>
    <lineage>
        <taxon>Bacteria</taxon>
        <taxon>Bacillati</taxon>
        <taxon>Bacillota</taxon>
        <taxon>Clostridia</taxon>
        <taxon>Lachnospirales</taxon>
        <taxon>Lachnospiraceae</taxon>
        <taxon>Eisenbergiella</taxon>
    </lineage>
</organism>
<dbReference type="Proteomes" id="UP000886858">
    <property type="component" value="Unassembled WGS sequence"/>
</dbReference>
<dbReference type="GO" id="GO:0004856">
    <property type="term" value="F:D-xylulokinase activity"/>
    <property type="evidence" value="ECO:0007669"/>
    <property type="project" value="UniProtKB-EC"/>
</dbReference>
<proteinExistence type="inferred from homology"/>
<keyword evidence="5 8" id="KW-0418">Kinase</keyword>
<dbReference type="InterPro" id="IPR050406">
    <property type="entry name" value="FGGY_Carb_Kinase"/>
</dbReference>
<evidence type="ECO:0000256" key="8">
    <source>
        <dbReference type="RuleBase" id="RU003733"/>
    </source>
</evidence>
<evidence type="ECO:0000256" key="1">
    <source>
        <dbReference type="ARBA" id="ARBA00009156"/>
    </source>
</evidence>
<name>A0A9D2I6B4_9FIRM</name>
<keyword evidence="4 9" id="KW-0547">Nucleotide-binding</keyword>
<reference evidence="12" key="2">
    <citation type="submission" date="2021-04" db="EMBL/GenBank/DDBJ databases">
        <authorList>
            <person name="Gilroy R."/>
        </authorList>
    </citation>
    <scope>NUCLEOTIDE SEQUENCE</scope>
    <source>
        <strain evidence="12">CHK179-7159</strain>
    </source>
</reference>
<dbReference type="GO" id="GO:0042732">
    <property type="term" value="P:D-xylose metabolic process"/>
    <property type="evidence" value="ECO:0007669"/>
    <property type="project" value="UniProtKB-KW"/>
</dbReference>
<keyword evidence="7 9" id="KW-0119">Carbohydrate metabolism</keyword>
<comment type="similarity">
    <text evidence="1 8">Belongs to the FGGY kinase family.</text>
</comment>
<evidence type="ECO:0000256" key="6">
    <source>
        <dbReference type="ARBA" id="ARBA00022840"/>
    </source>
</evidence>
<dbReference type="Pfam" id="PF00370">
    <property type="entry name" value="FGGY_N"/>
    <property type="match status" value="1"/>
</dbReference>
<dbReference type="InterPro" id="IPR000577">
    <property type="entry name" value="Carb_kinase_FGGY"/>
</dbReference>
<sequence>MKYLIGCDFGGGASKATLLREDGCVIAEASSEYETKYPHPGWAEQDPDDSLKAFLANIRSLLEQTGIDASEVAALALDGATHTAVLLDENDEIIRPAIYWTDQRAVEEARELKETCGEEIEKIAGNTPGALWTLPQLMWLRKNEPEHFRKIRKVLSMKDYVRYRLTGDYVTDSIEAWGFLLLDQHTGKWSEMLCNLAGLDISLLPRIVRPEEILSPPKREICERCGLSPKTKVIAGATDTVMEVYASGAIHPGQATVKLATAGRICVITEHSMTDANLVCYPHICPGLWYPGTATKSCAASFRWYRDVFGAYEREHSADAYTAMADAAAKIEPGCEGLLFHPYLQGELTPYQDETLRGSFTGIRSFHTKAHFNRAVLEGIAYSLKDCLKTFQKDGVSIQKASIIGGGAKGALWRQIVADMLDIPLQKAQKDDSSLGSAMLAGVACGVFRDYEESVKRCVRPDCINTPDPENVQKYEEEFVWYKKVHDVLAEVYHERAKKTAGS</sequence>
<accession>A0A9D2I6B4</accession>
<evidence type="ECO:0000256" key="4">
    <source>
        <dbReference type="ARBA" id="ARBA00022741"/>
    </source>
</evidence>
<evidence type="ECO:0000256" key="3">
    <source>
        <dbReference type="ARBA" id="ARBA00022679"/>
    </source>
</evidence>
<dbReference type="InterPro" id="IPR018485">
    <property type="entry name" value="FGGY_C"/>
</dbReference>
<dbReference type="InterPro" id="IPR006000">
    <property type="entry name" value="Xylulokinase"/>
</dbReference>
<dbReference type="PANTHER" id="PTHR43095:SF5">
    <property type="entry name" value="XYLULOSE KINASE"/>
    <property type="match status" value="1"/>
</dbReference>
<dbReference type="CDD" id="cd07808">
    <property type="entry name" value="ASKHA_NBD_FGGY_EcXK-like"/>
    <property type="match status" value="1"/>
</dbReference>
<evidence type="ECO:0000259" key="11">
    <source>
        <dbReference type="Pfam" id="PF02782"/>
    </source>
</evidence>
<dbReference type="PANTHER" id="PTHR43095">
    <property type="entry name" value="SUGAR KINASE"/>
    <property type="match status" value="1"/>
</dbReference>
<dbReference type="AlphaFoldDB" id="A0A9D2I6B4"/>
<reference evidence="12" key="1">
    <citation type="journal article" date="2021" name="PeerJ">
        <title>Extensive microbial diversity within the chicken gut microbiome revealed by metagenomics and culture.</title>
        <authorList>
            <person name="Gilroy R."/>
            <person name="Ravi A."/>
            <person name="Getino M."/>
            <person name="Pursley I."/>
            <person name="Horton D.L."/>
            <person name="Alikhan N.F."/>
            <person name="Baker D."/>
            <person name="Gharbi K."/>
            <person name="Hall N."/>
            <person name="Watson M."/>
            <person name="Adriaenssens E.M."/>
            <person name="Foster-Nyarko E."/>
            <person name="Jarju S."/>
            <person name="Secka A."/>
            <person name="Antonio M."/>
            <person name="Oren A."/>
            <person name="Chaudhuri R.R."/>
            <person name="La Ragione R."/>
            <person name="Hildebrand F."/>
            <person name="Pallen M.J."/>
        </authorList>
    </citation>
    <scope>NUCLEOTIDE SEQUENCE</scope>
    <source>
        <strain evidence="12">CHK179-7159</strain>
    </source>
</reference>
<evidence type="ECO:0000313" key="12">
    <source>
        <dbReference type="EMBL" id="HJA94116.1"/>
    </source>
</evidence>
<evidence type="ECO:0000256" key="7">
    <source>
        <dbReference type="ARBA" id="ARBA00023277"/>
    </source>
</evidence>
<dbReference type="SUPFAM" id="SSF53067">
    <property type="entry name" value="Actin-like ATPase domain"/>
    <property type="match status" value="2"/>
</dbReference>